<feature type="domain" description="Glyoxalase/fosfomycin resistance/dioxygenase" evidence="1">
    <location>
        <begin position="64"/>
        <end position="167"/>
    </location>
</feature>
<gene>
    <name evidence="2" type="ORF">BPS26883_01394</name>
</gene>
<name>A0A6P2IPT1_9BURK</name>
<accession>A0A6P2IPT1</accession>
<evidence type="ECO:0000259" key="1">
    <source>
        <dbReference type="Pfam" id="PF00903"/>
    </source>
</evidence>
<dbReference type="AlphaFoldDB" id="A0A6P2IPT1"/>
<dbReference type="InterPro" id="IPR004360">
    <property type="entry name" value="Glyas_Fos-R_dOase_dom"/>
</dbReference>
<dbReference type="Proteomes" id="UP000494162">
    <property type="component" value="Unassembled WGS sequence"/>
</dbReference>
<dbReference type="Gene3D" id="3.10.180.10">
    <property type="entry name" value="2,3-Dihydroxybiphenyl 1,2-Dioxygenase, domain 1"/>
    <property type="match status" value="1"/>
</dbReference>
<sequence length="175" mass="18559">MEVSACGPVQASSVWSNGVQAGTEGFHRRPIGLRDTVHGALASNGGALRVAHHDKGETEMKVSMLLYPVDDIDTALPLFVDGLGLGVKFRDGDRYCALDAGPLTIALVAGDEQIVERAALTLRVDEDDDLYAAMARVVKAGASVRVPVQAGPHEYRAVLEDRNGALLVISQKRAA</sequence>
<dbReference type="SUPFAM" id="SSF54593">
    <property type="entry name" value="Glyoxalase/Bleomycin resistance protein/Dihydroxybiphenyl dioxygenase"/>
    <property type="match status" value="1"/>
</dbReference>
<evidence type="ECO:0000313" key="3">
    <source>
        <dbReference type="Proteomes" id="UP000494162"/>
    </source>
</evidence>
<evidence type="ECO:0000313" key="2">
    <source>
        <dbReference type="EMBL" id="VWB31935.1"/>
    </source>
</evidence>
<dbReference type="InterPro" id="IPR029068">
    <property type="entry name" value="Glyas_Bleomycin-R_OHBP_Dase"/>
</dbReference>
<organism evidence="2 3">
    <name type="scientific">Burkholderia pseudomultivorans</name>
    <dbReference type="NCBI Taxonomy" id="1207504"/>
    <lineage>
        <taxon>Bacteria</taxon>
        <taxon>Pseudomonadati</taxon>
        <taxon>Pseudomonadota</taxon>
        <taxon>Betaproteobacteria</taxon>
        <taxon>Burkholderiales</taxon>
        <taxon>Burkholderiaceae</taxon>
        <taxon>Burkholderia</taxon>
        <taxon>Burkholderia cepacia complex</taxon>
    </lineage>
</organism>
<dbReference type="Pfam" id="PF00903">
    <property type="entry name" value="Glyoxalase"/>
    <property type="match status" value="1"/>
</dbReference>
<proteinExistence type="predicted"/>
<protein>
    <submittedName>
        <fullName evidence="2">Glyoxalase</fullName>
    </submittedName>
</protein>
<dbReference type="EMBL" id="CABVPP010000006">
    <property type="protein sequence ID" value="VWB31935.1"/>
    <property type="molecule type" value="Genomic_DNA"/>
</dbReference>
<reference evidence="2 3" key="1">
    <citation type="submission" date="2019-09" db="EMBL/GenBank/DDBJ databases">
        <authorList>
            <person name="Depoorter E."/>
        </authorList>
    </citation>
    <scope>NUCLEOTIDE SEQUENCE [LARGE SCALE GENOMIC DNA]</scope>
    <source>
        <strain evidence="2">LMG 26883</strain>
    </source>
</reference>